<dbReference type="InterPro" id="IPR007272">
    <property type="entry name" value="Sulf_transp_TsuA/YedE"/>
</dbReference>
<keyword evidence="4" id="KW-0997">Cell inner membrane</keyword>
<evidence type="ECO:0000256" key="4">
    <source>
        <dbReference type="ARBA" id="ARBA00022519"/>
    </source>
</evidence>
<evidence type="ECO:0000256" key="2">
    <source>
        <dbReference type="ARBA" id="ARBA00022448"/>
    </source>
</evidence>
<evidence type="ECO:0000256" key="7">
    <source>
        <dbReference type="ARBA" id="ARBA00023136"/>
    </source>
</evidence>
<dbReference type="RefSeq" id="WP_183851707.1">
    <property type="nucleotide sequence ID" value="NZ_JACHOO010000001.1"/>
</dbReference>
<evidence type="ECO:0000313" key="11">
    <source>
        <dbReference type="Proteomes" id="UP000523821"/>
    </source>
</evidence>
<dbReference type="EMBL" id="JACHOO010000001">
    <property type="protein sequence ID" value="MBB5751124.1"/>
    <property type="molecule type" value="Genomic_DNA"/>
</dbReference>
<comment type="caution">
    <text evidence="10">The sequence shown here is derived from an EMBL/GenBank/DDBJ whole genome shotgun (WGS) entry which is preliminary data.</text>
</comment>
<feature type="transmembrane region" description="Helical" evidence="9">
    <location>
        <begin position="6"/>
        <end position="27"/>
    </location>
</feature>
<evidence type="ECO:0000313" key="10">
    <source>
        <dbReference type="EMBL" id="MBB5751124.1"/>
    </source>
</evidence>
<accession>A0A7W9FKQ8</accession>
<evidence type="ECO:0000256" key="1">
    <source>
        <dbReference type="ARBA" id="ARBA00004429"/>
    </source>
</evidence>
<evidence type="ECO:0000256" key="6">
    <source>
        <dbReference type="ARBA" id="ARBA00022989"/>
    </source>
</evidence>
<evidence type="ECO:0000256" key="3">
    <source>
        <dbReference type="ARBA" id="ARBA00022475"/>
    </source>
</evidence>
<feature type="transmembrane region" description="Helical" evidence="9">
    <location>
        <begin position="119"/>
        <end position="140"/>
    </location>
</feature>
<keyword evidence="3" id="KW-1003">Cell membrane</keyword>
<dbReference type="AlphaFoldDB" id="A0A7W9FKQ8"/>
<dbReference type="PANTHER" id="PTHR30574">
    <property type="entry name" value="INNER MEMBRANE PROTEIN YEDE"/>
    <property type="match status" value="1"/>
</dbReference>
<protein>
    <submittedName>
        <fullName evidence="10">Putative membrane protein YedE/YeeE</fullName>
    </submittedName>
</protein>
<organism evidence="10 11">
    <name type="scientific">Prosthecomicrobium pneumaticum</name>
    <dbReference type="NCBI Taxonomy" id="81895"/>
    <lineage>
        <taxon>Bacteria</taxon>
        <taxon>Pseudomonadati</taxon>
        <taxon>Pseudomonadota</taxon>
        <taxon>Alphaproteobacteria</taxon>
        <taxon>Hyphomicrobiales</taxon>
        <taxon>Kaistiaceae</taxon>
        <taxon>Prosthecomicrobium</taxon>
    </lineage>
</organism>
<dbReference type="Proteomes" id="UP000523821">
    <property type="component" value="Unassembled WGS sequence"/>
</dbReference>
<keyword evidence="2" id="KW-0813">Transport</keyword>
<proteinExistence type="inferred from homology"/>
<dbReference type="PANTHER" id="PTHR30574:SF1">
    <property type="entry name" value="SULPHUR TRANSPORT DOMAIN-CONTAINING PROTEIN"/>
    <property type="match status" value="1"/>
</dbReference>
<comment type="similarity">
    <text evidence="8">Belongs to the TsuA/YedE (TC 9.B.102) family.</text>
</comment>
<feature type="transmembrane region" description="Helical" evidence="9">
    <location>
        <begin position="88"/>
        <end position="107"/>
    </location>
</feature>
<dbReference type="Pfam" id="PF04143">
    <property type="entry name" value="Sulf_transp"/>
    <property type="match status" value="1"/>
</dbReference>
<keyword evidence="11" id="KW-1185">Reference proteome</keyword>
<sequence>MESFTPVSATLGGGLIGLAAGLLWVVNGRIAGISGIFGGVLPRARPDWAWRALFLIGLPVGAVAGILLGSGLILDAADEFPAIRASEATVAVAGLLVGIGSALARGCTSGHGVCGLARLSRRSIIAVGVFMTTAALTVFIERHVL</sequence>
<feature type="transmembrane region" description="Helical" evidence="9">
    <location>
        <begin position="48"/>
        <end position="68"/>
    </location>
</feature>
<comment type="subcellular location">
    <subcellularLocation>
        <location evidence="1">Cell inner membrane</location>
        <topology evidence="1">Multi-pass membrane protein</topology>
    </subcellularLocation>
</comment>
<evidence type="ECO:0000256" key="9">
    <source>
        <dbReference type="SAM" id="Phobius"/>
    </source>
</evidence>
<evidence type="ECO:0000256" key="5">
    <source>
        <dbReference type="ARBA" id="ARBA00022692"/>
    </source>
</evidence>
<dbReference type="GO" id="GO:0005886">
    <property type="term" value="C:plasma membrane"/>
    <property type="evidence" value="ECO:0007669"/>
    <property type="project" value="UniProtKB-SubCell"/>
</dbReference>
<keyword evidence="7 9" id="KW-0472">Membrane</keyword>
<reference evidence="10 11" key="1">
    <citation type="submission" date="2020-08" db="EMBL/GenBank/DDBJ databases">
        <title>Genomic Encyclopedia of Type Strains, Phase IV (KMG-IV): sequencing the most valuable type-strain genomes for metagenomic binning, comparative biology and taxonomic classification.</title>
        <authorList>
            <person name="Goeker M."/>
        </authorList>
    </citation>
    <scope>NUCLEOTIDE SEQUENCE [LARGE SCALE GENOMIC DNA]</scope>
    <source>
        <strain evidence="10 11">DSM 16268</strain>
    </source>
</reference>
<gene>
    <name evidence="10" type="ORF">GGQ63_000167</name>
</gene>
<keyword evidence="6 9" id="KW-1133">Transmembrane helix</keyword>
<evidence type="ECO:0000256" key="8">
    <source>
        <dbReference type="ARBA" id="ARBA00035655"/>
    </source>
</evidence>
<keyword evidence="5 9" id="KW-0812">Transmembrane</keyword>
<name>A0A7W9FKQ8_9HYPH</name>